<organism evidence="3 4">
    <name type="scientific">Candidatus Faecalibacterium intestinavium</name>
    <dbReference type="NCBI Taxonomy" id="2838580"/>
    <lineage>
        <taxon>Bacteria</taxon>
        <taxon>Bacillati</taxon>
        <taxon>Bacillota</taxon>
        <taxon>Clostridia</taxon>
        <taxon>Eubacteriales</taxon>
        <taxon>Oscillospiraceae</taxon>
        <taxon>Faecalibacterium</taxon>
    </lineage>
</organism>
<dbReference type="EMBL" id="JAHLFH010000124">
    <property type="protein sequence ID" value="MBU3819892.1"/>
    <property type="molecule type" value="Genomic_DNA"/>
</dbReference>
<feature type="transmembrane region" description="Helical" evidence="1">
    <location>
        <begin position="57"/>
        <end position="77"/>
    </location>
</feature>
<protein>
    <submittedName>
        <fullName evidence="3">DUF1624 domain-containing protein</fullName>
    </submittedName>
</protein>
<keyword evidence="1" id="KW-0812">Transmembrane</keyword>
<gene>
    <name evidence="3" type="ORF">H9864_05925</name>
</gene>
<feature type="domain" description="Heparan-alpha-glucosaminide N-acetyltransferase catalytic" evidence="2">
    <location>
        <begin position="15"/>
        <end position="243"/>
    </location>
</feature>
<feature type="transmembrane region" description="Helical" evidence="1">
    <location>
        <begin position="25"/>
        <end position="45"/>
    </location>
</feature>
<feature type="transmembrane region" description="Helical" evidence="1">
    <location>
        <begin position="84"/>
        <end position="102"/>
    </location>
</feature>
<accession>A0A9E2NQL4</accession>
<name>A0A9E2NQL4_9FIRM</name>
<dbReference type="Proteomes" id="UP000824178">
    <property type="component" value="Unassembled WGS sequence"/>
</dbReference>
<dbReference type="Pfam" id="PF07786">
    <property type="entry name" value="HGSNAT_cat"/>
    <property type="match status" value="1"/>
</dbReference>
<evidence type="ECO:0000259" key="2">
    <source>
        <dbReference type="Pfam" id="PF07786"/>
    </source>
</evidence>
<comment type="caution">
    <text evidence="3">The sequence shown here is derived from an EMBL/GenBank/DDBJ whole genome shotgun (WGS) entry which is preliminary data.</text>
</comment>
<keyword evidence="1" id="KW-0472">Membrane</keyword>
<evidence type="ECO:0000313" key="4">
    <source>
        <dbReference type="Proteomes" id="UP000824178"/>
    </source>
</evidence>
<evidence type="ECO:0000313" key="3">
    <source>
        <dbReference type="EMBL" id="MBU3819892.1"/>
    </source>
</evidence>
<reference evidence="3" key="2">
    <citation type="submission" date="2021-04" db="EMBL/GenBank/DDBJ databases">
        <authorList>
            <person name="Gilroy R."/>
        </authorList>
    </citation>
    <scope>NUCLEOTIDE SEQUENCE</scope>
    <source>
        <strain evidence="3">742</strain>
    </source>
</reference>
<feature type="transmembrane region" description="Helical" evidence="1">
    <location>
        <begin position="108"/>
        <end position="129"/>
    </location>
</feature>
<dbReference type="InterPro" id="IPR012429">
    <property type="entry name" value="HGSNAT_cat"/>
</dbReference>
<evidence type="ECO:0000256" key="1">
    <source>
        <dbReference type="SAM" id="Phobius"/>
    </source>
</evidence>
<dbReference type="AlphaFoldDB" id="A0A9E2NQL4"/>
<proteinExistence type="predicted"/>
<feature type="transmembrane region" description="Helical" evidence="1">
    <location>
        <begin position="141"/>
        <end position="165"/>
    </location>
</feature>
<sequence length="263" mass="29876">MEENRVAAGAPARPRYRMLDEIRGLAFLSMAGYHAMWDLVFLFGLRADWYYGRPGAVWQFLSCSAFILLSGYCVSLGRHTLRRGLIVFGAGALVTLVTELFMPADLVLFGVLTMLGSVMILAALAGPLLRRVPAWLGLAGSLLLFLFTYNVKAGYLGFFGLRLITLPDWLYANLFMTWLGFPHPLFYSTDYFGIIPWLFLFLVGYYLHDLKRPETLGWLRGSFCRPLGWIGRHSLILYLLHQPVLYGAMIAIYYLRFWLFAAG</sequence>
<feature type="transmembrane region" description="Helical" evidence="1">
    <location>
        <begin position="185"/>
        <end position="207"/>
    </location>
</feature>
<feature type="transmembrane region" description="Helical" evidence="1">
    <location>
        <begin position="235"/>
        <end position="255"/>
    </location>
</feature>
<reference evidence="3" key="1">
    <citation type="journal article" date="2021" name="PeerJ">
        <title>Extensive microbial diversity within the chicken gut microbiome revealed by metagenomics and culture.</title>
        <authorList>
            <person name="Gilroy R."/>
            <person name="Ravi A."/>
            <person name="Getino M."/>
            <person name="Pursley I."/>
            <person name="Horton D.L."/>
            <person name="Alikhan N.F."/>
            <person name="Baker D."/>
            <person name="Gharbi K."/>
            <person name="Hall N."/>
            <person name="Watson M."/>
            <person name="Adriaenssens E.M."/>
            <person name="Foster-Nyarko E."/>
            <person name="Jarju S."/>
            <person name="Secka A."/>
            <person name="Antonio M."/>
            <person name="Oren A."/>
            <person name="Chaudhuri R.R."/>
            <person name="La Ragione R."/>
            <person name="Hildebrand F."/>
            <person name="Pallen M.J."/>
        </authorList>
    </citation>
    <scope>NUCLEOTIDE SEQUENCE</scope>
    <source>
        <strain evidence="3">742</strain>
    </source>
</reference>
<keyword evidence="1" id="KW-1133">Transmembrane helix</keyword>